<evidence type="ECO:0000313" key="10">
    <source>
        <dbReference type="EMBL" id="QQB46604.1"/>
    </source>
</evidence>
<dbReference type="OrthoDB" id="9768329at2"/>
<protein>
    <submittedName>
        <fullName evidence="10">Monovalent cation/H+ antiporter subunit D family protein</fullName>
    </submittedName>
</protein>
<dbReference type="GO" id="GO:0008137">
    <property type="term" value="F:NADH dehydrogenase (ubiquinone) activity"/>
    <property type="evidence" value="ECO:0007669"/>
    <property type="project" value="InterPro"/>
</dbReference>
<evidence type="ECO:0000259" key="9">
    <source>
        <dbReference type="Pfam" id="PF00361"/>
    </source>
</evidence>
<keyword evidence="5 8" id="KW-1133">Transmembrane helix</keyword>
<comment type="similarity">
    <text evidence="2">Belongs to the CPA3 antiporters (TC 2.A.63) subunit D family.</text>
</comment>
<feature type="transmembrane region" description="Helical" evidence="8">
    <location>
        <begin position="148"/>
        <end position="168"/>
    </location>
</feature>
<dbReference type="PRINTS" id="PR01437">
    <property type="entry name" value="NUOXDRDTASE4"/>
</dbReference>
<evidence type="ECO:0000256" key="2">
    <source>
        <dbReference type="ARBA" id="ARBA00005346"/>
    </source>
</evidence>
<keyword evidence="3" id="KW-1003">Cell membrane</keyword>
<evidence type="ECO:0000256" key="5">
    <source>
        <dbReference type="ARBA" id="ARBA00022989"/>
    </source>
</evidence>
<dbReference type="Pfam" id="PF00361">
    <property type="entry name" value="Proton_antipo_M"/>
    <property type="match status" value="1"/>
</dbReference>
<sequence length="481" mass="51035">MLILLFLAVPLTASALAVIFPALGCYLQLIVPAGLIPAAIYLYGYGTVAHSTGLYVGGVAIPFVADRFSAIMIATTAIVALGANWFAFQTTKQRFYPALTLMLIAGVNGALLTADLFNFFVFIEVMLLPSYGLLAMQGGRDRLRAGRVFVLVNLSASTLLLAGVAFLYGQVGTANLAALAGAGEVAPIPLAIIVIALCAKAGTFPVHTWLPRTYPVTSASVMGLFSGLHTKVAVYMLFRIWVVVFDMDARWNWLIITVCVASMLIGGFGGLGEHTLRRIIGYQMVNGMPFILIVFAFCTHDPQRALAAGIMYALHHMVTIGSLVLTSGAVEEAYGTDRLKKLSGLQEREPLTAFVFAAGAFSIVGFPPLSGIVGKVLVVFEAARAEQYFVIAIIIIASFGALLSMLRAYREAFWGAPMKNAPREARVGALIAPGAALIAVSFAMFFGAGFVFDWVQGAAASLLDVATYSEAVLGPDPIGVV</sequence>
<comment type="subcellular location">
    <subcellularLocation>
        <location evidence="1">Cell membrane</location>
        <topology evidence="1">Multi-pass membrane protein</topology>
    </subcellularLocation>
    <subcellularLocation>
        <location evidence="7">Membrane</location>
        <topology evidence="7">Multi-pass membrane protein</topology>
    </subcellularLocation>
</comment>
<dbReference type="GO" id="GO:0042773">
    <property type="term" value="P:ATP synthesis coupled electron transport"/>
    <property type="evidence" value="ECO:0007669"/>
    <property type="project" value="InterPro"/>
</dbReference>
<feature type="transmembrane region" description="Helical" evidence="8">
    <location>
        <begin position="351"/>
        <end position="368"/>
    </location>
</feature>
<proteinExistence type="inferred from homology"/>
<feature type="transmembrane region" description="Helical" evidence="8">
    <location>
        <begin position="119"/>
        <end position="136"/>
    </location>
</feature>
<feature type="transmembrane region" description="Helical" evidence="8">
    <location>
        <begin position="188"/>
        <end position="210"/>
    </location>
</feature>
<evidence type="ECO:0000313" key="11">
    <source>
        <dbReference type="Proteomes" id="UP000596145"/>
    </source>
</evidence>
<feature type="transmembrane region" description="Helical" evidence="8">
    <location>
        <begin position="222"/>
        <end position="245"/>
    </location>
</feature>
<evidence type="ECO:0000256" key="6">
    <source>
        <dbReference type="ARBA" id="ARBA00023136"/>
    </source>
</evidence>
<dbReference type="RefSeq" id="WP_084036033.1">
    <property type="nucleotide sequence ID" value="NZ_CP066007.1"/>
</dbReference>
<dbReference type="GO" id="GO:0005886">
    <property type="term" value="C:plasma membrane"/>
    <property type="evidence" value="ECO:0007669"/>
    <property type="project" value="UniProtKB-SubCell"/>
</dbReference>
<dbReference type="EMBL" id="CP066007">
    <property type="protein sequence ID" value="QQB46604.1"/>
    <property type="molecule type" value="Genomic_DNA"/>
</dbReference>
<evidence type="ECO:0000256" key="1">
    <source>
        <dbReference type="ARBA" id="ARBA00004651"/>
    </source>
</evidence>
<evidence type="ECO:0000256" key="3">
    <source>
        <dbReference type="ARBA" id="ARBA00022475"/>
    </source>
</evidence>
<dbReference type="InterPro" id="IPR001750">
    <property type="entry name" value="ND/Mrp_TM"/>
</dbReference>
<feature type="transmembrane region" description="Helical" evidence="8">
    <location>
        <begin position="388"/>
        <end position="406"/>
    </location>
</feature>
<name>A0A7T4JV65_9CORY</name>
<feature type="transmembrane region" description="Helical" evidence="8">
    <location>
        <begin position="68"/>
        <end position="88"/>
    </location>
</feature>
<keyword evidence="4 7" id="KW-0812">Transmembrane</keyword>
<reference evidence="10 11" key="1">
    <citation type="submission" date="2020-12" db="EMBL/GenBank/DDBJ databases">
        <title>FDA dAtabase for Regulatory Grade micrObial Sequences (FDA-ARGOS): Supporting development and validation of Infectious Disease Dx tests.</title>
        <authorList>
            <person name="Sproer C."/>
            <person name="Gronow S."/>
            <person name="Severitt S."/>
            <person name="Schroder I."/>
            <person name="Tallon L."/>
            <person name="Sadzewicz L."/>
            <person name="Zhao X."/>
            <person name="Boylan J."/>
            <person name="Ott S."/>
            <person name="Bowen H."/>
            <person name="Vavikolanu K."/>
            <person name="Mehta A."/>
            <person name="Aluvathingal J."/>
            <person name="Nadendla S."/>
            <person name="Lowell S."/>
            <person name="Myers T."/>
            <person name="Yan Y."/>
            <person name="Sichtig H."/>
        </authorList>
    </citation>
    <scope>NUCLEOTIDE SEQUENCE [LARGE SCALE GENOMIC DNA]</scope>
    <source>
        <strain evidence="10 11">FDAARGOS_1053</strain>
    </source>
</reference>
<accession>A0A7T4JV65</accession>
<evidence type="ECO:0000256" key="4">
    <source>
        <dbReference type="ARBA" id="ARBA00022692"/>
    </source>
</evidence>
<dbReference type="PANTHER" id="PTHR42703:SF1">
    <property type="entry name" value="NA(+)_H(+) ANTIPORTER SUBUNIT D1"/>
    <property type="match status" value="1"/>
</dbReference>
<feature type="domain" description="NADH:quinone oxidoreductase/Mrp antiporter transmembrane" evidence="9">
    <location>
        <begin position="115"/>
        <end position="398"/>
    </location>
</feature>
<gene>
    <name evidence="10" type="ORF">I6I10_01225</name>
</gene>
<feature type="transmembrane region" description="Helical" evidence="8">
    <location>
        <begin position="427"/>
        <end position="452"/>
    </location>
</feature>
<organism evidence="10 11">
    <name type="scientific">Corynebacterium glucuronolyticum</name>
    <dbReference type="NCBI Taxonomy" id="39791"/>
    <lineage>
        <taxon>Bacteria</taxon>
        <taxon>Bacillati</taxon>
        <taxon>Actinomycetota</taxon>
        <taxon>Actinomycetes</taxon>
        <taxon>Mycobacteriales</taxon>
        <taxon>Corynebacteriaceae</taxon>
        <taxon>Corynebacterium</taxon>
    </lineage>
</organism>
<dbReference type="AlphaFoldDB" id="A0A7T4JV65"/>
<dbReference type="InterPro" id="IPR003918">
    <property type="entry name" value="NADH_UbQ_OxRdtase"/>
</dbReference>
<dbReference type="PANTHER" id="PTHR42703">
    <property type="entry name" value="NADH DEHYDROGENASE"/>
    <property type="match status" value="1"/>
</dbReference>
<dbReference type="InterPro" id="IPR050586">
    <property type="entry name" value="CPA3_Na-H_Antiporter_D"/>
</dbReference>
<dbReference type="Proteomes" id="UP000596145">
    <property type="component" value="Chromosome"/>
</dbReference>
<keyword evidence="6 8" id="KW-0472">Membrane</keyword>
<feature type="transmembrane region" description="Helical" evidence="8">
    <location>
        <begin position="95"/>
        <end position="113"/>
    </location>
</feature>
<evidence type="ECO:0000256" key="7">
    <source>
        <dbReference type="RuleBase" id="RU000320"/>
    </source>
</evidence>
<feature type="transmembrane region" description="Helical" evidence="8">
    <location>
        <begin position="279"/>
        <end position="297"/>
    </location>
</feature>
<dbReference type="GeneID" id="92759071"/>
<evidence type="ECO:0000256" key="8">
    <source>
        <dbReference type="SAM" id="Phobius"/>
    </source>
</evidence>
<feature type="transmembrane region" description="Helical" evidence="8">
    <location>
        <begin position="251"/>
        <end position="272"/>
    </location>
</feature>
<feature type="transmembrane region" description="Helical" evidence="8">
    <location>
        <begin position="309"/>
        <end position="330"/>
    </location>
</feature>